<organism evidence="10 11">
    <name type="scientific">Pyrobaculum aerophilum</name>
    <dbReference type="NCBI Taxonomy" id="13773"/>
    <lineage>
        <taxon>Archaea</taxon>
        <taxon>Thermoproteota</taxon>
        <taxon>Thermoprotei</taxon>
        <taxon>Thermoproteales</taxon>
        <taxon>Thermoproteaceae</taxon>
        <taxon>Pyrobaculum</taxon>
    </lineage>
</organism>
<dbReference type="SUPFAM" id="SSF52913">
    <property type="entry name" value="RNA 3'-terminal phosphate cyclase, RPTC, insert domain"/>
    <property type="match status" value="1"/>
</dbReference>
<dbReference type="PIRSF" id="PIRSF005378">
    <property type="entry name" value="RNA3'_term_phos_cycl_euk"/>
    <property type="match status" value="1"/>
</dbReference>
<comment type="similarity">
    <text evidence="1 6">Belongs to the RNA 3'-terminal cyclase family. Type 1 subfamily.</text>
</comment>
<feature type="domain" description="RNA 3'-terminal phosphate cyclase" evidence="8">
    <location>
        <begin position="9"/>
        <end position="329"/>
    </location>
</feature>
<reference evidence="10 11" key="1">
    <citation type="submission" date="2017-07" db="EMBL/GenBank/DDBJ databases">
        <title>Draft genome sequence of aerobic hyperthermophilic archaea, Pyrobaculum aerophilum YKB31 and YKB32.</title>
        <authorList>
            <person name="Mochizuki T."/>
            <person name="Berliner A.J."/>
            <person name="Yoshida-Takashima Y."/>
            <person name="Takaki Y."/>
            <person name="Nunoura T."/>
            <person name="Takai K."/>
        </authorList>
    </citation>
    <scope>NUCLEOTIDE SEQUENCE [LARGE SCALE GENOMIC DNA]</scope>
    <source>
        <strain evidence="10 11">YKB31</strain>
    </source>
</reference>
<dbReference type="Proteomes" id="UP000257123">
    <property type="component" value="Unassembled WGS sequence"/>
</dbReference>
<dbReference type="InterPro" id="IPR037136">
    <property type="entry name" value="RNA3'_phos_cyclase_dom_sf"/>
</dbReference>
<dbReference type="Pfam" id="PF05189">
    <property type="entry name" value="RTC_insert"/>
    <property type="match status" value="1"/>
</dbReference>
<keyword evidence="6" id="KW-0963">Cytoplasm</keyword>
<dbReference type="InterPro" id="IPR017770">
    <property type="entry name" value="RNA3'_term_phos_cyc_type_1"/>
</dbReference>
<keyword evidence="5 6" id="KW-0067">ATP-binding</keyword>
<dbReference type="SUPFAM" id="SSF55205">
    <property type="entry name" value="EPT/RTPC-like"/>
    <property type="match status" value="2"/>
</dbReference>
<evidence type="ECO:0000256" key="6">
    <source>
        <dbReference type="HAMAP-Rule" id="MF_00200"/>
    </source>
</evidence>
<feature type="binding site" evidence="6">
    <location>
        <position position="101"/>
    </location>
    <ligand>
        <name>ATP</name>
        <dbReference type="ChEBI" id="CHEBI:30616"/>
    </ligand>
</feature>
<dbReference type="CDD" id="cd00874">
    <property type="entry name" value="RNA_Cyclase_Class_II"/>
    <property type="match status" value="1"/>
</dbReference>
<dbReference type="Gene3D" id="3.30.360.20">
    <property type="entry name" value="RNA 3'-terminal phosphate cyclase, insert domain"/>
    <property type="match status" value="1"/>
</dbReference>
<comment type="catalytic activity">
    <reaction evidence="6">
        <text>a 3'-end 3'-phospho-ribonucleotide-RNA + ATP = a 3'-end 2',3'-cyclophospho-ribonucleotide-RNA + AMP + diphosphate</text>
        <dbReference type="Rhea" id="RHEA:23976"/>
        <dbReference type="Rhea" id="RHEA-COMP:10463"/>
        <dbReference type="Rhea" id="RHEA-COMP:10464"/>
        <dbReference type="ChEBI" id="CHEBI:30616"/>
        <dbReference type="ChEBI" id="CHEBI:33019"/>
        <dbReference type="ChEBI" id="CHEBI:83062"/>
        <dbReference type="ChEBI" id="CHEBI:83064"/>
        <dbReference type="ChEBI" id="CHEBI:456215"/>
        <dbReference type="EC" id="6.5.1.4"/>
    </reaction>
</comment>
<dbReference type="InterPro" id="IPR000228">
    <property type="entry name" value="RNA3'_term_phos_cyc"/>
</dbReference>
<dbReference type="InterPro" id="IPR013791">
    <property type="entry name" value="RNA3'-term_phos_cycl_insert"/>
</dbReference>
<evidence type="ECO:0000256" key="2">
    <source>
        <dbReference type="ARBA" id="ARBA00021428"/>
    </source>
</evidence>
<evidence type="ECO:0000259" key="8">
    <source>
        <dbReference type="Pfam" id="PF01137"/>
    </source>
</evidence>
<dbReference type="EMBL" id="NMUE01000052">
    <property type="protein sequence ID" value="RFA93893.1"/>
    <property type="molecule type" value="Genomic_DNA"/>
</dbReference>
<evidence type="ECO:0000259" key="9">
    <source>
        <dbReference type="Pfam" id="PF05189"/>
    </source>
</evidence>
<evidence type="ECO:0000313" key="11">
    <source>
        <dbReference type="Proteomes" id="UP000257123"/>
    </source>
</evidence>
<feature type="active site" description="Tele-AMP-histidine intermediate" evidence="6">
    <location>
        <position position="312"/>
    </location>
</feature>
<evidence type="ECO:0000256" key="3">
    <source>
        <dbReference type="ARBA" id="ARBA00022598"/>
    </source>
</evidence>
<dbReference type="NCBIfam" id="TIGR03399">
    <property type="entry name" value="RNA_3prim_cycl"/>
    <property type="match status" value="1"/>
</dbReference>
<comment type="caution">
    <text evidence="6">Lacks conserved residue(s) required for the propagation of feature annotation.</text>
</comment>
<dbReference type="InterPro" id="IPR036553">
    <property type="entry name" value="RPTC_insert"/>
</dbReference>
<dbReference type="GO" id="GO:0005524">
    <property type="term" value="F:ATP binding"/>
    <property type="evidence" value="ECO:0007669"/>
    <property type="project" value="UniProtKB-KW"/>
</dbReference>
<keyword evidence="3 6" id="KW-0436">Ligase</keyword>
<dbReference type="EC" id="6.5.1.4" evidence="6 7"/>
<dbReference type="InterPro" id="IPR013792">
    <property type="entry name" value="RNA3'P_cycl/enolpyr_Trfase_a/b"/>
</dbReference>
<protein>
    <recommendedName>
        <fullName evidence="2 6">RNA 3'-terminal phosphate cyclase</fullName>
        <shortName evidence="6">RNA cyclase</shortName>
        <shortName evidence="6">RNA-3'-phosphate cyclase</shortName>
        <ecNumber evidence="6 7">6.5.1.4</ecNumber>
    </recommendedName>
</protein>
<accession>A0A371QV38</accession>
<dbReference type="GO" id="GO:0006396">
    <property type="term" value="P:RNA processing"/>
    <property type="evidence" value="ECO:0007669"/>
    <property type="project" value="UniProtKB-UniRule"/>
</dbReference>
<evidence type="ECO:0000256" key="1">
    <source>
        <dbReference type="ARBA" id="ARBA00009206"/>
    </source>
</evidence>
<dbReference type="FunFam" id="3.30.360.20:FF:000002">
    <property type="entry name" value="RNA terminal phosphate cyclase-like 1"/>
    <property type="match status" value="1"/>
</dbReference>
<evidence type="ECO:0000256" key="4">
    <source>
        <dbReference type="ARBA" id="ARBA00022741"/>
    </source>
</evidence>
<evidence type="ECO:0000256" key="5">
    <source>
        <dbReference type="ARBA" id="ARBA00022840"/>
    </source>
</evidence>
<dbReference type="InterPro" id="IPR023797">
    <property type="entry name" value="RNA3'_phos_cyclase_dom"/>
</dbReference>
<sequence>MAVRIDGSYGEGGGQILRTSIALSALLGRPVEIVNIRAKRANPGLQPQHLTGVKAAALLTDAEVKGAEKGSTRLYFEPKTLKCGNFSIDIGTAGSISLIIQTLAPILLYAPCPTQITVTGGTDVAWAPPIDYMRFVFTKVLERFGAKLSIELIRRGHYPRGGGRAVVRAEPVKRLKAVESEEFGNVVKISGISHAVNLPPHVAERQAKAAREELSKMGLDADIAIEVRNDGLGPGSGVVIWAVSDTGNVIGGDSLGERGKPAETVGKEAAQKLIAVLKTRASVDPHMADMAVLYMALAEGRSRISTSEETMHLKTNMYIIEQFLGVKFSTMEKAGRYTIEVEGVGYNR</sequence>
<dbReference type="Gene3D" id="3.65.10.20">
    <property type="entry name" value="RNA 3'-terminal phosphate cyclase domain"/>
    <property type="match status" value="1"/>
</dbReference>
<dbReference type="GO" id="GO:0003963">
    <property type="term" value="F:RNA-3'-phosphate cyclase activity"/>
    <property type="evidence" value="ECO:0007669"/>
    <property type="project" value="UniProtKB-UniRule"/>
</dbReference>
<dbReference type="GO" id="GO:0005737">
    <property type="term" value="C:cytoplasm"/>
    <property type="evidence" value="ECO:0007669"/>
    <property type="project" value="UniProtKB-SubCell"/>
</dbReference>
<dbReference type="AlphaFoldDB" id="A0A371QV38"/>
<keyword evidence="4 6" id="KW-0547">Nucleotide-binding</keyword>
<evidence type="ECO:0000256" key="7">
    <source>
        <dbReference type="NCBIfam" id="TIGR03399"/>
    </source>
</evidence>
<dbReference type="HAMAP" id="MF_00200">
    <property type="entry name" value="RTC"/>
    <property type="match status" value="1"/>
</dbReference>
<dbReference type="Pfam" id="PF01137">
    <property type="entry name" value="RTC"/>
    <property type="match status" value="1"/>
</dbReference>
<gene>
    <name evidence="6" type="primary">rtcA</name>
    <name evidence="10" type="ORF">CGL51_11950</name>
</gene>
<dbReference type="PANTHER" id="PTHR11096:SF0">
    <property type="entry name" value="RNA 3'-TERMINAL PHOSPHATE CYCLASE"/>
    <property type="match status" value="1"/>
</dbReference>
<dbReference type="PANTHER" id="PTHR11096">
    <property type="entry name" value="RNA 3' TERMINAL PHOSPHATE CYCLASE"/>
    <property type="match status" value="1"/>
</dbReference>
<feature type="domain" description="RNA 3'-terminal phosphate cyclase insert" evidence="9">
    <location>
        <begin position="182"/>
        <end position="277"/>
    </location>
</feature>
<proteinExistence type="inferred from homology"/>
<dbReference type="RefSeq" id="WP_116421869.1">
    <property type="nucleotide sequence ID" value="NZ_NMUE01000052.1"/>
</dbReference>
<comment type="caution">
    <text evidence="10">The sequence shown here is derived from an EMBL/GenBank/DDBJ whole genome shotgun (WGS) entry which is preliminary data.</text>
</comment>
<evidence type="ECO:0000313" key="10">
    <source>
        <dbReference type="EMBL" id="RFA93893.1"/>
    </source>
</evidence>
<name>A0A371QV38_9CREN</name>
<comment type="function">
    <text evidence="6">Catalyzes the conversion of 3'-phosphate to a 2',3'-cyclic phosphodiester at the end of RNA. The mechanism of action of the enzyme occurs in 3 steps: (A) adenylation of the enzyme by ATP; (B) transfer of adenylate to an RNA-N3'P to produce RNA-N3'PP5'A; (C) and attack of the adjacent 2'-hydroxyl on the 3'-phosphorus in the diester linkage to produce the cyclic end product. The biological role of this enzyme is unknown but it is likely to function in some aspects of cellular RNA processing.</text>
</comment>
<comment type="subcellular location">
    <subcellularLocation>
        <location evidence="6">Cytoplasm</location>
    </subcellularLocation>
</comment>